<keyword evidence="3" id="KW-0677">Repeat</keyword>
<accession>A0A8W4FAK2</accession>
<keyword evidence="2" id="KW-0597">Phosphoprotein</keyword>
<name>A0A8W4FAK2_PIG</name>
<feature type="coiled-coil region" evidence="5">
    <location>
        <begin position="200"/>
        <end position="227"/>
    </location>
</feature>
<evidence type="ECO:0000313" key="7">
    <source>
        <dbReference type="Ensembl" id="ENSSSCP00000076426.1"/>
    </source>
</evidence>
<organism evidence="7 8">
    <name type="scientific">Sus scrofa</name>
    <name type="common">Pig</name>
    <dbReference type="NCBI Taxonomy" id="9823"/>
    <lineage>
        <taxon>Eukaryota</taxon>
        <taxon>Metazoa</taxon>
        <taxon>Chordata</taxon>
        <taxon>Craniata</taxon>
        <taxon>Vertebrata</taxon>
        <taxon>Euteleostomi</taxon>
        <taxon>Mammalia</taxon>
        <taxon>Eutheria</taxon>
        <taxon>Laurasiatheria</taxon>
        <taxon>Artiodactyla</taxon>
        <taxon>Suina</taxon>
        <taxon>Suidae</taxon>
        <taxon>Sus</taxon>
    </lineage>
</organism>
<dbReference type="SUPFAM" id="SSF46966">
    <property type="entry name" value="Spectrin repeat"/>
    <property type="match status" value="2"/>
</dbReference>
<sequence>MLTMKAKHATMLLTVTEVEGLAEGTEDLDGELLPATSAHPSVVMMTAGRCHTLLSPVTEESGEEGTNSEISSPPACRSPSPVANTEASVNQDIAYYQALSAERLQTEAARIPPSTLPSRELYEPGLEPSATAKLDDLQRSWETLKNVISEKQRTLYEALERQQKYQDSLQSISTKMEAVEMKLSESLEHGRSPESQMAEHQALMDEILMLQEEIRELQAALAEELVSEAPESDPAEQLALQSTLTVLAERMSTIKMKAAGKRQLLEEKLNDQLEEQRQEQALQRYRCEADELDHWLLSTKATLDIALGTPKEPMDMEAQLVDCQNMLVEIEQKVVALSELSVHNENLLLEGKAHTQGQPPGAAEGAA</sequence>
<keyword evidence="5" id="KW-0175">Coiled coil</keyword>
<evidence type="ECO:0000256" key="6">
    <source>
        <dbReference type="SAM" id="MobiDB-lite"/>
    </source>
</evidence>
<dbReference type="PANTHER" id="PTHR14514">
    <property type="entry name" value="PKA ANCHORING PROTEIN"/>
    <property type="match status" value="1"/>
</dbReference>
<dbReference type="InterPro" id="IPR018159">
    <property type="entry name" value="Spectrin/alpha-actinin"/>
</dbReference>
<feature type="coiled-coil region" evidence="5">
    <location>
        <begin position="255"/>
        <end position="282"/>
    </location>
</feature>
<reference evidence="7" key="1">
    <citation type="journal article" date="2020" name="Gigascience">
        <title>An improved pig reference genome sequence to enable pig genetics and genomics research.</title>
        <authorList>
            <person name="Warr A."/>
            <person name="Affara N."/>
            <person name="Aken B."/>
            <person name="Beiki H."/>
            <person name="Bickhart D.M."/>
            <person name="Billis K."/>
            <person name="Chow W."/>
            <person name="Eory L."/>
            <person name="Finlayson H.A."/>
            <person name="Flicek P."/>
            <person name="Giron C.G."/>
            <person name="Griffin D.K."/>
            <person name="Hall R."/>
            <person name="Hannum G."/>
            <person name="Hourlier T."/>
            <person name="Howe K."/>
            <person name="Hume D.A."/>
            <person name="Izuogu O."/>
            <person name="Kim K."/>
            <person name="Koren S."/>
            <person name="Liu H."/>
            <person name="Manchanda N."/>
            <person name="Martin F.J."/>
            <person name="Nonneman D.J."/>
            <person name="O'Connor R.E."/>
            <person name="Phillippy A.M."/>
            <person name="Rohrer G.A."/>
            <person name="Rosen B.D."/>
            <person name="Rund L.A."/>
            <person name="Sargent C.A."/>
            <person name="Schook L.B."/>
            <person name="Schroeder S.G."/>
            <person name="Schwartz A.S."/>
            <person name="Skinner B.M."/>
            <person name="Talbot R."/>
            <person name="Tseng E."/>
            <person name="Tuggle C.K."/>
            <person name="Watson M."/>
            <person name="Smith T.P.L."/>
            <person name="Archibald A.L."/>
        </authorList>
    </citation>
    <scope>NUCLEOTIDE SEQUENCE [LARGE SCALE GENOMIC DNA]</scope>
    <source>
        <strain evidence="7">Duroc</strain>
    </source>
</reference>
<dbReference type="GeneTree" id="ENSGT00940000154481"/>
<proteinExistence type="predicted"/>
<reference evidence="7" key="2">
    <citation type="submission" date="2025-08" db="UniProtKB">
        <authorList>
            <consortium name="Ensembl"/>
        </authorList>
    </citation>
    <scope>IDENTIFICATION</scope>
</reference>
<dbReference type="Ensembl" id="ENSSSCT00000092158.1">
    <property type="protein sequence ID" value="ENSSSCP00000076426.1"/>
    <property type="gene ID" value="ENSSSCG00000004082.5"/>
</dbReference>
<reference evidence="7" key="3">
    <citation type="submission" date="2025-09" db="UniProtKB">
        <authorList>
            <consortium name="Ensembl"/>
        </authorList>
    </citation>
    <scope>IDENTIFICATION</scope>
</reference>
<keyword evidence="8" id="KW-1185">Reference proteome</keyword>
<protein>
    <recommendedName>
        <fullName evidence="9">SYNE1</fullName>
    </recommendedName>
</protein>
<dbReference type="PANTHER" id="PTHR14514:SF3">
    <property type="entry name" value="NESPRIN-1"/>
    <property type="match status" value="1"/>
</dbReference>
<evidence type="ECO:0000256" key="1">
    <source>
        <dbReference type="ARBA" id="ARBA00004308"/>
    </source>
</evidence>
<evidence type="ECO:0000256" key="5">
    <source>
        <dbReference type="SAM" id="Coils"/>
    </source>
</evidence>
<evidence type="ECO:0000256" key="3">
    <source>
        <dbReference type="ARBA" id="ARBA00022737"/>
    </source>
</evidence>
<dbReference type="AlphaFoldDB" id="A0A8W4FAK2"/>
<dbReference type="Gene3D" id="1.20.58.60">
    <property type="match status" value="1"/>
</dbReference>
<keyword evidence="4" id="KW-0472">Membrane</keyword>
<dbReference type="SMART" id="SM00150">
    <property type="entry name" value="SPEC"/>
    <property type="match status" value="1"/>
</dbReference>
<evidence type="ECO:0000256" key="4">
    <source>
        <dbReference type="ARBA" id="ARBA00023136"/>
    </source>
</evidence>
<evidence type="ECO:0000256" key="2">
    <source>
        <dbReference type="ARBA" id="ARBA00022553"/>
    </source>
</evidence>
<feature type="region of interest" description="Disordered" evidence="6">
    <location>
        <begin position="56"/>
        <end position="84"/>
    </location>
</feature>
<evidence type="ECO:0000313" key="8">
    <source>
        <dbReference type="Proteomes" id="UP000008227"/>
    </source>
</evidence>
<dbReference type="Proteomes" id="UP000008227">
    <property type="component" value="Chromosome 1"/>
</dbReference>
<comment type="subcellular location">
    <subcellularLocation>
        <location evidence="1">Endomembrane system</location>
    </subcellularLocation>
</comment>
<evidence type="ECO:0008006" key="9">
    <source>
        <dbReference type="Google" id="ProtNLM"/>
    </source>
</evidence>
<dbReference type="FunFam" id="1.20.58.60:FF:000182">
    <property type="entry name" value="Spectrin repeat containing, nuclear envelope 1a"/>
    <property type="match status" value="1"/>
</dbReference>